<keyword evidence="4 8" id="KW-1133">Transmembrane helix</keyword>
<feature type="region of interest" description="Disordered" evidence="7">
    <location>
        <begin position="53"/>
        <end position="110"/>
    </location>
</feature>
<feature type="transmembrane region" description="Helical" evidence="8">
    <location>
        <begin position="1251"/>
        <end position="1278"/>
    </location>
</feature>
<dbReference type="Pfam" id="PF07690">
    <property type="entry name" value="MFS_1"/>
    <property type="match status" value="1"/>
</dbReference>
<keyword evidence="11" id="KW-1185">Reference proteome</keyword>
<reference evidence="10 11" key="1">
    <citation type="submission" date="2018-12" db="EMBL/GenBank/DDBJ databases">
        <title>Draft genome sequence of Xylaria grammica IHI A82.</title>
        <authorList>
            <person name="Buettner E."/>
            <person name="Kellner H."/>
        </authorList>
    </citation>
    <scope>NUCLEOTIDE SEQUENCE [LARGE SCALE GENOMIC DNA]</scope>
    <source>
        <strain evidence="10 11">IHI A82</strain>
    </source>
</reference>
<dbReference type="GO" id="GO:0022857">
    <property type="term" value="F:transmembrane transporter activity"/>
    <property type="evidence" value="ECO:0007669"/>
    <property type="project" value="InterPro"/>
</dbReference>
<comment type="caution">
    <text evidence="10">The sequence shown here is derived from an EMBL/GenBank/DDBJ whole genome shotgun (WGS) entry which is preliminary data.</text>
</comment>
<organism evidence="10 11">
    <name type="scientific">Xylaria grammica</name>
    <dbReference type="NCBI Taxonomy" id="363999"/>
    <lineage>
        <taxon>Eukaryota</taxon>
        <taxon>Fungi</taxon>
        <taxon>Dikarya</taxon>
        <taxon>Ascomycota</taxon>
        <taxon>Pezizomycotina</taxon>
        <taxon>Sordariomycetes</taxon>
        <taxon>Xylariomycetidae</taxon>
        <taxon>Xylariales</taxon>
        <taxon>Xylariaceae</taxon>
        <taxon>Xylaria</taxon>
    </lineage>
</organism>
<feature type="transmembrane region" description="Helical" evidence="8">
    <location>
        <begin position="1290"/>
        <end position="1310"/>
    </location>
</feature>
<dbReference type="Gene3D" id="1.20.1250.20">
    <property type="entry name" value="MFS general substrate transporter like domains"/>
    <property type="match status" value="1"/>
</dbReference>
<dbReference type="SUPFAM" id="SSF103473">
    <property type="entry name" value="MFS general substrate transporter"/>
    <property type="match status" value="1"/>
</dbReference>
<proteinExistence type="predicted"/>
<dbReference type="PANTHER" id="PTHR23501">
    <property type="entry name" value="MAJOR FACILITATOR SUPERFAMILY"/>
    <property type="match status" value="1"/>
</dbReference>
<keyword evidence="2" id="KW-0813">Transport</keyword>
<dbReference type="EMBL" id="RYZI01000068">
    <property type="protein sequence ID" value="RWA11837.1"/>
    <property type="molecule type" value="Genomic_DNA"/>
</dbReference>
<evidence type="ECO:0000256" key="8">
    <source>
        <dbReference type="SAM" id="Phobius"/>
    </source>
</evidence>
<sequence length="1409" mass="153338">MSLTLSISKSGLTVSRHPTTDVKEHATTNGLGTEKPDIASLDSFGSKIRALRLLENRNRNPRKARPSRQPQNEPVGQQHFSVKPNVEGYDYPGAPRSSSKNEAPPGPIAELTPISNIVELSSIDPCFELTSGTSAPDGGTVRSSTLDAPCASGIDVGDVGEGSSIKGVTYDRQTKSNSIEQSPLDHTSNPISGSPGVPLRGKDSIRSTSWKPDQVHIPRTRWERLRNITVAGPTTLKIEDVEFSPASREKLRNFAQILASTKGQIELFGKELPLCRASLVQVKEGEAMPATYICIQGLKNAADITRIHSAMSHGRYKRLYSPLKLCYETSDLVHVTSSRSEWPGYLQSSASTRSTNPSVYSFTPKPPKISTIGSMGEPQSYVPTSYQYLPTPDGGTYCGALARTYVNGRHFVSTLGGSVRVNGRTYLMTCHHGFQRPPTEASCSLSDTTVGDDASLPAEAPLVFCSGDLLDDTEDMDHHEASTPKGRLANLVSSPPKWADLSIVGQIRTGQEWVLIPMEDISILPNLMKKPRPEAVEDIEEPEIYYLDDIAKPRPGNLSYIMTSSRKGCTGFLSANTSFILGGGMSNMLEIWTMNLDEGQGLQKGDSGSWVLDTSDSSQYRVLGSVIATSHGAAHFVPLLDLFNDILNDFGGDSSMTLAPVFQTLARRAHLAFGRNDPSSEALIDEAFSPQVLRQLCTGWYLPAIKGIVGVHDSRTTELPAFDPWNELNIKTLKTLFLRYGVALLDNIHDEPWIRKCGNELDEPKSRVLKEFVTIARPLFKTRFGDGATTTAIDEARRDVTSLEALEPKRKTFGSRVSIKPTRVSSITYSKISAIRTPTKPVLRSQLRSEVPNPHPTAAHSPDYPTPTSEVERAMRREKEMVDPDSPYAPPHEEKGEQDAICHLTPQDPSDSGWSFFPFKSVDIGKQYVWVEIAPHLVILVIQSFIGLLVAVSGRRLFTFIIAVLFVVGSGIAGGATNAAMLISGRALQGLGLRGARVLIHMALFSLVPAHKFTSYLGIVSSMNFIGVPIGPIIGGAIAKVNWRWCFYLEQITGGLALLSILLFWNVEDARLRFFPWRRADFIGAIIFQGSTTSILLGLVFGGVVFPWESANVIAPLSIGVVGWFAFHVYELICRYPMIPGYLFTNRTSAAGSLMSFTSGLLFNWIIWMLPIYFQAVLGSSPLISGLNQLALNLFLVLASFVAGATLTKVKKYLIIGPKTKTNRPQQFIGFILAGLGIGLLALLGPHTSTAAWIFFQIFAGAGLGILPITILPAIQAAFTADNRAKATDVYTLSYTFGAVWGVAIPSIIFNGQVNNFLHRVSDSQVQKELANGNAYGFASTSGLHQLPSNIKTEVVGVYTDSLKTVWQVAVGFAVVGLLAACFVGDEPRSNEAELGLEANDTQKVPTVE</sequence>
<dbReference type="InterPro" id="IPR036259">
    <property type="entry name" value="MFS_trans_sf"/>
</dbReference>
<accession>A0A439DBQ0</accession>
<evidence type="ECO:0000259" key="9">
    <source>
        <dbReference type="PROSITE" id="PS50850"/>
    </source>
</evidence>
<feature type="compositionally biased region" description="Polar residues" evidence="7">
    <location>
        <begin position="1"/>
        <end position="17"/>
    </location>
</feature>
<feature type="transmembrane region" description="Helical" evidence="8">
    <location>
        <begin position="1228"/>
        <end position="1245"/>
    </location>
</feature>
<feature type="region of interest" description="Disordered" evidence="7">
    <location>
        <begin position="1"/>
        <end position="39"/>
    </location>
</feature>
<keyword evidence="6" id="KW-0325">Glycoprotein</keyword>
<feature type="transmembrane region" description="Helical" evidence="8">
    <location>
        <begin position="1045"/>
        <end position="1065"/>
    </location>
</feature>
<feature type="region of interest" description="Disordered" evidence="7">
    <location>
        <begin position="847"/>
        <end position="872"/>
    </location>
</feature>
<feature type="transmembrane region" description="Helical" evidence="8">
    <location>
        <begin position="1086"/>
        <end position="1108"/>
    </location>
</feature>
<evidence type="ECO:0000256" key="6">
    <source>
        <dbReference type="ARBA" id="ARBA00023180"/>
    </source>
</evidence>
<dbReference type="InterPro" id="IPR011701">
    <property type="entry name" value="MFS"/>
</dbReference>
<comment type="subcellular location">
    <subcellularLocation>
        <location evidence="1">Membrane</location>
        <topology evidence="1">Multi-pass membrane protein</topology>
    </subcellularLocation>
</comment>
<keyword evidence="5 8" id="KW-0472">Membrane</keyword>
<feature type="transmembrane region" description="Helical" evidence="8">
    <location>
        <begin position="1015"/>
        <end position="1039"/>
    </location>
</feature>
<evidence type="ECO:0000313" key="10">
    <source>
        <dbReference type="EMBL" id="RWA11837.1"/>
    </source>
</evidence>
<evidence type="ECO:0000256" key="5">
    <source>
        <dbReference type="ARBA" id="ARBA00023136"/>
    </source>
</evidence>
<protein>
    <recommendedName>
        <fullName evidence="9">Major facilitator superfamily (MFS) profile domain-containing protein</fullName>
    </recommendedName>
</protein>
<evidence type="ECO:0000256" key="4">
    <source>
        <dbReference type="ARBA" id="ARBA00022989"/>
    </source>
</evidence>
<dbReference type="InterPro" id="IPR020846">
    <property type="entry name" value="MFS_dom"/>
</dbReference>
<dbReference type="Proteomes" id="UP000286045">
    <property type="component" value="Unassembled WGS sequence"/>
</dbReference>
<feature type="region of interest" description="Disordered" evidence="7">
    <location>
        <begin position="151"/>
        <end position="207"/>
    </location>
</feature>
<feature type="transmembrane region" description="Helical" evidence="8">
    <location>
        <begin position="1154"/>
        <end position="1174"/>
    </location>
</feature>
<feature type="transmembrane region" description="Helical" evidence="8">
    <location>
        <begin position="1186"/>
        <end position="1207"/>
    </location>
</feature>
<evidence type="ECO:0000256" key="1">
    <source>
        <dbReference type="ARBA" id="ARBA00004141"/>
    </source>
</evidence>
<evidence type="ECO:0000256" key="2">
    <source>
        <dbReference type="ARBA" id="ARBA00022448"/>
    </source>
</evidence>
<feature type="transmembrane region" description="Helical" evidence="8">
    <location>
        <begin position="957"/>
        <end position="981"/>
    </location>
</feature>
<feature type="transmembrane region" description="Helical" evidence="8">
    <location>
        <begin position="1114"/>
        <end position="1133"/>
    </location>
</feature>
<keyword evidence="3 8" id="KW-0812">Transmembrane</keyword>
<evidence type="ECO:0000256" key="7">
    <source>
        <dbReference type="SAM" id="MobiDB-lite"/>
    </source>
</evidence>
<dbReference type="GO" id="GO:0005886">
    <property type="term" value="C:plasma membrane"/>
    <property type="evidence" value="ECO:0007669"/>
    <property type="project" value="TreeGrafter"/>
</dbReference>
<feature type="compositionally biased region" description="Polar residues" evidence="7">
    <location>
        <begin position="68"/>
        <end position="80"/>
    </location>
</feature>
<dbReference type="PROSITE" id="PS50850">
    <property type="entry name" value="MFS"/>
    <property type="match status" value="1"/>
</dbReference>
<feature type="transmembrane region" description="Helical" evidence="8">
    <location>
        <begin position="928"/>
        <end position="950"/>
    </location>
</feature>
<feature type="domain" description="Major facilitator superfamily (MFS) profile" evidence="9">
    <location>
        <begin position="871"/>
        <end position="1389"/>
    </location>
</feature>
<gene>
    <name evidence="10" type="ORF">EKO27_g3286</name>
</gene>
<dbReference type="PANTHER" id="PTHR23501:SF187">
    <property type="entry name" value="MAJOR FACILITATOR SUPERFAMILY (MFS) PROFILE DOMAIN-CONTAINING PROTEIN"/>
    <property type="match status" value="1"/>
</dbReference>
<evidence type="ECO:0000256" key="3">
    <source>
        <dbReference type="ARBA" id="ARBA00022692"/>
    </source>
</evidence>
<evidence type="ECO:0000313" key="11">
    <source>
        <dbReference type="Proteomes" id="UP000286045"/>
    </source>
</evidence>
<name>A0A439DBQ0_9PEZI</name>
<feature type="compositionally biased region" description="Polar residues" evidence="7">
    <location>
        <begin position="175"/>
        <end position="192"/>
    </location>
</feature>